<keyword evidence="3" id="KW-0964">Secreted</keyword>
<sequence>MKYSLILVVLPAVTALTISEDFFLTRQLLAFFGDAFDDESSELISAVSSDNKPAALTSQLDIKDRADHYWTRLGHRSRTSAPPYNYDEFYYKIPNTDYNGFSLGRRRKRDAMIGEIIRQKREMEINRRVDTNGALTGDHHNSTSELPKPIIDYKFKKTFKCCSDTEDTTPNANENLQSIKSQCVQEMKKNKKAHKSDNSTTDSEGGLYNLFSCDRLNRWKATITCTMNCMGQKLEMVDSDGNININRTKSVILDNFAQQSWQQEISDDAVDKCAQDVISKPGIMLDKYGLQCKGDSLDEWNFKKTIAILLLLEISKFVKPLHFLFTSLSK</sequence>
<feature type="chain" id="PRO_5040133956" evidence="4">
    <location>
        <begin position="16"/>
        <end position="330"/>
    </location>
</feature>
<gene>
    <name evidence="5" type="ORF">CHIRRI_LOCUS9659</name>
</gene>
<evidence type="ECO:0000256" key="4">
    <source>
        <dbReference type="SAM" id="SignalP"/>
    </source>
</evidence>
<evidence type="ECO:0000256" key="2">
    <source>
        <dbReference type="ARBA" id="ARBA00008098"/>
    </source>
</evidence>
<dbReference type="AlphaFoldDB" id="A0A9P0J4L2"/>
<name>A0A9P0J4L2_9DIPT</name>
<organism evidence="5 6">
    <name type="scientific">Chironomus riparius</name>
    <dbReference type="NCBI Taxonomy" id="315576"/>
    <lineage>
        <taxon>Eukaryota</taxon>
        <taxon>Metazoa</taxon>
        <taxon>Ecdysozoa</taxon>
        <taxon>Arthropoda</taxon>
        <taxon>Hexapoda</taxon>
        <taxon>Insecta</taxon>
        <taxon>Pterygota</taxon>
        <taxon>Neoptera</taxon>
        <taxon>Endopterygota</taxon>
        <taxon>Diptera</taxon>
        <taxon>Nematocera</taxon>
        <taxon>Chironomoidea</taxon>
        <taxon>Chironomidae</taxon>
        <taxon>Chironominae</taxon>
        <taxon>Chironomus</taxon>
    </lineage>
</organism>
<dbReference type="Proteomes" id="UP001153620">
    <property type="component" value="Chromosome 3"/>
</dbReference>
<evidence type="ECO:0000256" key="1">
    <source>
        <dbReference type="ARBA" id="ARBA00004613"/>
    </source>
</evidence>
<dbReference type="SUPFAM" id="SSF47565">
    <property type="entry name" value="Insect pheromone/odorant-binding proteins"/>
    <property type="match status" value="1"/>
</dbReference>
<feature type="signal peptide" evidence="4">
    <location>
        <begin position="1"/>
        <end position="15"/>
    </location>
</feature>
<dbReference type="GO" id="GO:0005576">
    <property type="term" value="C:extracellular region"/>
    <property type="evidence" value="ECO:0007669"/>
    <property type="project" value="UniProtKB-SubCell"/>
</dbReference>
<keyword evidence="6" id="KW-1185">Reference proteome</keyword>
<evidence type="ECO:0000256" key="3">
    <source>
        <dbReference type="ARBA" id="ARBA00022525"/>
    </source>
</evidence>
<evidence type="ECO:0000313" key="6">
    <source>
        <dbReference type="Proteomes" id="UP001153620"/>
    </source>
</evidence>
<proteinExistence type="inferred from homology"/>
<dbReference type="Gene3D" id="1.10.238.20">
    <property type="entry name" value="Pheromone/general odorant binding protein domain"/>
    <property type="match status" value="1"/>
</dbReference>
<protein>
    <submittedName>
        <fullName evidence="5">Uncharacterized protein</fullName>
    </submittedName>
</protein>
<dbReference type="GO" id="GO:0005549">
    <property type="term" value="F:odorant binding"/>
    <property type="evidence" value="ECO:0007669"/>
    <property type="project" value="InterPro"/>
</dbReference>
<accession>A0A9P0J4L2</accession>
<comment type="similarity">
    <text evidence="2">Belongs to the PBP/GOBP family.</text>
</comment>
<dbReference type="EMBL" id="OU895879">
    <property type="protein sequence ID" value="CAH1727399.1"/>
    <property type="molecule type" value="Genomic_DNA"/>
</dbReference>
<keyword evidence="4" id="KW-0732">Signal</keyword>
<evidence type="ECO:0000313" key="5">
    <source>
        <dbReference type="EMBL" id="CAH1727399.1"/>
    </source>
</evidence>
<reference evidence="5" key="1">
    <citation type="submission" date="2022-01" db="EMBL/GenBank/DDBJ databases">
        <authorList>
            <person name="King R."/>
        </authorList>
    </citation>
    <scope>NUCLEOTIDE SEQUENCE</scope>
</reference>
<dbReference type="Pfam" id="PF01395">
    <property type="entry name" value="PBP_GOBP"/>
    <property type="match status" value="1"/>
</dbReference>
<reference evidence="5" key="2">
    <citation type="submission" date="2022-10" db="EMBL/GenBank/DDBJ databases">
        <authorList>
            <consortium name="ENA_rothamsted_submissions"/>
            <consortium name="culmorum"/>
            <person name="King R."/>
        </authorList>
    </citation>
    <scope>NUCLEOTIDE SEQUENCE</scope>
</reference>
<comment type="subcellular location">
    <subcellularLocation>
        <location evidence="1">Secreted</location>
    </subcellularLocation>
</comment>
<dbReference type="InterPro" id="IPR036728">
    <property type="entry name" value="PBP_GOBP_sf"/>
</dbReference>
<dbReference type="InterPro" id="IPR006170">
    <property type="entry name" value="PBP/GOBP"/>
</dbReference>